<organism evidence="1 2">
    <name type="scientific">Tenacibaculum phage PTm5</name>
    <dbReference type="NCBI Taxonomy" id="2547426"/>
    <lineage>
        <taxon>Viruses</taxon>
        <taxon>Duplodnaviria</taxon>
        <taxon>Heunggongvirae</taxon>
        <taxon>Uroviricota</taxon>
        <taxon>Caudoviricetes</taxon>
        <taxon>Shirahamavirus</taxon>
        <taxon>Shirahamavirus PTm1</taxon>
    </lineage>
</organism>
<dbReference type="EMBL" id="AP019525">
    <property type="protein sequence ID" value="BBI90996.1"/>
    <property type="molecule type" value="Genomic_DNA"/>
</dbReference>
<reference evidence="1 2" key="1">
    <citation type="journal article" date="2019" name="Arch. Virol.">
        <title>A novel jumbo Tenacibaculum maritimum lytic phage with head-fiber-like appendages.</title>
        <authorList>
            <person name="Kawato Y."/>
            <person name="Istiqomah I."/>
            <person name="Gaafar A.Y."/>
            <person name="Hanaoka M."/>
            <person name="Ishimaru K."/>
            <person name="Yasuike M."/>
            <person name="Nishiki I."/>
            <person name="Nakamura Y."/>
            <person name="Fujiwara A."/>
            <person name="Nakai T."/>
        </authorList>
    </citation>
    <scope>NUCLEOTIDE SEQUENCE [LARGE SCALE GENOMIC DNA]</scope>
    <source>
        <strain evidence="1 2">PTm5</strain>
    </source>
</reference>
<name>A0A5S9HXS7_9CAUD</name>
<accession>A0A5S9HXS7</accession>
<evidence type="ECO:0000313" key="2">
    <source>
        <dbReference type="Proteomes" id="UP000424080"/>
    </source>
</evidence>
<sequence length="243" mass="28525">MARIKLGGKSRFDSIVNAVRTALSQRIKKIGYDFWDEMMTNEIATSPRPADSAVKWYKKDIRYNREYWLKKGLMKAGRLYIFNYTHPKYEDTLEFFDKNPLVLSLGTFRTKEGKLRNIGINMHLLPPKVRRLVMFTIFTSFKTQYKKNLYADDPRDIPAIKWNTIHKIVEKYGTAFAVRMYIPELQKNIIEFKVEDMPKAIWIPSAGFVRTNPYKLDKAWRAFISKRGKIAKLVGSETHKKSV</sequence>
<dbReference type="Proteomes" id="UP000424080">
    <property type="component" value="Segment"/>
</dbReference>
<evidence type="ECO:0000313" key="1">
    <source>
        <dbReference type="EMBL" id="BBI90996.1"/>
    </source>
</evidence>
<protein>
    <submittedName>
        <fullName evidence="1">DNA end protector protein</fullName>
    </submittedName>
</protein>
<proteinExistence type="predicted"/>